<dbReference type="KEGG" id="nav:JQS30_16085"/>
<name>A0A895XPE2_9ACTN</name>
<keyword evidence="2" id="KW-1185">Reference proteome</keyword>
<dbReference type="GO" id="GO:0042742">
    <property type="term" value="P:defense response to bacterium"/>
    <property type="evidence" value="ECO:0007669"/>
    <property type="project" value="InterPro"/>
</dbReference>
<evidence type="ECO:0000313" key="2">
    <source>
        <dbReference type="Proteomes" id="UP000662939"/>
    </source>
</evidence>
<dbReference type="Proteomes" id="UP000662939">
    <property type="component" value="Chromosome"/>
</dbReference>
<proteinExistence type="predicted"/>
<dbReference type="AlphaFoldDB" id="A0A895XPE2"/>
<accession>A0A895XPE2</accession>
<dbReference type="InterPro" id="IPR027635">
    <property type="entry name" value="Lantibiotic2_lead_pep_dom"/>
</dbReference>
<dbReference type="EMBL" id="CP070496">
    <property type="protein sequence ID" value="QSB05249.1"/>
    <property type="molecule type" value="Genomic_DNA"/>
</dbReference>
<organism evidence="1 2">
    <name type="scientific">Natronoglycomyces albus</name>
    <dbReference type="NCBI Taxonomy" id="2811108"/>
    <lineage>
        <taxon>Bacteria</taxon>
        <taxon>Bacillati</taxon>
        <taxon>Actinomycetota</taxon>
        <taxon>Actinomycetes</taxon>
        <taxon>Glycomycetales</taxon>
        <taxon>Glycomycetaceae</taxon>
        <taxon>Natronoglycomyces</taxon>
    </lineage>
</organism>
<sequence length="78" mass="8038">MNAIRAWKDPEYRAGLSNEELAELPANPVGIAELPEGQLDSVGGGTTWGCATVTLTVTVCSPTNTMCGSCSWGTSGCC</sequence>
<evidence type="ECO:0000313" key="1">
    <source>
        <dbReference type="EMBL" id="QSB05249.1"/>
    </source>
</evidence>
<dbReference type="RefSeq" id="WP_213171253.1">
    <property type="nucleotide sequence ID" value="NZ_CP070496.1"/>
</dbReference>
<reference evidence="1" key="1">
    <citation type="submission" date="2021-02" db="EMBL/GenBank/DDBJ databases">
        <title>Natronoglycomyces albus gen. nov., sp. nov, a haloalkaliphilic actinobacterium from a soda solonchak soil.</title>
        <authorList>
            <person name="Sorokin D.Y."/>
            <person name="Khijniak T.V."/>
            <person name="Zakharycheva A.P."/>
            <person name="Boueva O.V."/>
            <person name="Ariskina E.V."/>
            <person name="Hahnke R.L."/>
            <person name="Bunk B."/>
            <person name="Sproer C."/>
            <person name="Schumann P."/>
            <person name="Evtushenko L.I."/>
            <person name="Kublanov I.V."/>
        </authorList>
    </citation>
    <scope>NUCLEOTIDE SEQUENCE</scope>
    <source>
        <strain evidence="1">DSM 106290</strain>
    </source>
</reference>
<dbReference type="NCBIfam" id="TIGR03898">
    <property type="entry name" value="lanti_MRSA_kill"/>
    <property type="match status" value="1"/>
</dbReference>
<gene>
    <name evidence="1" type="ORF">JQS30_16085</name>
</gene>
<protein>
    <submittedName>
        <fullName evidence="1">Mersacidin/lichenicidin family type 2 lantibiotic</fullName>
    </submittedName>
</protein>